<dbReference type="Proteomes" id="UP000199008">
    <property type="component" value="Unassembled WGS sequence"/>
</dbReference>
<dbReference type="PANTHER" id="PTHR30522:SF0">
    <property type="entry name" value="NUCLEOSIDE TRIPHOSPHATE PYROPHOSPHOHYDROLASE"/>
    <property type="match status" value="1"/>
</dbReference>
<reference evidence="4" key="1">
    <citation type="submission" date="2016-10" db="EMBL/GenBank/DDBJ databases">
        <authorList>
            <person name="Varghese N."/>
            <person name="Submissions S."/>
        </authorList>
    </citation>
    <scope>NUCLEOTIDE SEQUENCE [LARGE SCALE GENOMIC DNA]</scope>
    <source>
        <strain evidence="4">CGMCC 1.8895</strain>
    </source>
</reference>
<dbReference type="InterPro" id="IPR048015">
    <property type="entry name" value="NTP-PPase_MazG-like_N"/>
</dbReference>
<protein>
    <submittedName>
        <fullName evidence="3">Tetrapyrrole methylase family protein / MazG family protein</fullName>
    </submittedName>
</protein>
<keyword evidence="3" id="KW-0489">Methyltransferase</keyword>
<name>A0A1G9GGZ0_9BACL</name>
<gene>
    <name evidence="3" type="ORF">SAMN05216216_11737</name>
</gene>
<organism evidence="3 4">
    <name type="scientific">Lacicoccus qingdaonensis</name>
    <dbReference type="NCBI Taxonomy" id="576118"/>
    <lineage>
        <taxon>Bacteria</taxon>
        <taxon>Bacillati</taxon>
        <taxon>Bacillota</taxon>
        <taxon>Bacilli</taxon>
        <taxon>Bacillales</taxon>
        <taxon>Salinicoccaceae</taxon>
        <taxon>Lacicoccus</taxon>
    </lineage>
</organism>
<keyword evidence="3" id="KW-0808">Transferase</keyword>
<dbReference type="GO" id="GO:0046047">
    <property type="term" value="P:TTP catabolic process"/>
    <property type="evidence" value="ECO:0007669"/>
    <property type="project" value="TreeGrafter"/>
</dbReference>
<dbReference type="GO" id="GO:0006203">
    <property type="term" value="P:dGTP catabolic process"/>
    <property type="evidence" value="ECO:0007669"/>
    <property type="project" value="TreeGrafter"/>
</dbReference>
<keyword evidence="4" id="KW-1185">Reference proteome</keyword>
<dbReference type="InterPro" id="IPR014777">
    <property type="entry name" value="4pyrrole_Mease_sub1"/>
</dbReference>
<evidence type="ECO:0000313" key="4">
    <source>
        <dbReference type="Proteomes" id="UP000199008"/>
    </source>
</evidence>
<evidence type="ECO:0000313" key="3">
    <source>
        <dbReference type="EMBL" id="SDK99907.1"/>
    </source>
</evidence>
<dbReference type="OrthoDB" id="9808939at2"/>
<dbReference type="GO" id="GO:0046081">
    <property type="term" value="P:dUTP catabolic process"/>
    <property type="evidence" value="ECO:0007669"/>
    <property type="project" value="TreeGrafter"/>
</dbReference>
<dbReference type="CDD" id="cd11528">
    <property type="entry name" value="NTP-PPase_MazG_Nterm"/>
    <property type="match status" value="1"/>
</dbReference>
<dbReference type="GO" id="GO:0006950">
    <property type="term" value="P:response to stress"/>
    <property type="evidence" value="ECO:0007669"/>
    <property type="project" value="UniProtKB-ARBA"/>
</dbReference>
<dbReference type="GO" id="GO:0046052">
    <property type="term" value="P:UTP catabolic process"/>
    <property type="evidence" value="ECO:0007669"/>
    <property type="project" value="TreeGrafter"/>
</dbReference>
<dbReference type="GO" id="GO:0008168">
    <property type="term" value="F:methyltransferase activity"/>
    <property type="evidence" value="ECO:0007669"/>
    <property type="project" value="UniProtKB-KW"/>
</dbReference>
<dbReference type="Pfam" id="PF00590">
    <property type="entry name" value="TP_methylase"/>
    <property type="match status" value="1"/>
</dbReference>
<dbReference type="RefSeq" id="WP_092986942.1">
    <property type="nucleotide sequence ID" value="NZ_FNFY01000017.1"/>
</dbReference>
<dbReference type="FunFam" id="1.10.287.1080:FF:000001">
    <property type="entry name" value="Nucleoside triphosphate pyrophosphohydrolase"/>
    <property type="match status" value="1"/>
</dbReference>
<dbReference type="Pfam" id="PF03819">
    <property type="entry name" value="MazG"/>
    <property type="match status" value="1"/>
</dbReference>
<feature type="domain" description="Tetrapyrrole methylase" evidence="1">
    <location>
        <begin position="4"/>
        <end position="206"/>
    </location>
</feature>
<dbReference type="SUPFAM" id="SSF53790">
    <property type="entry name" value="Tetrapyrrole methylase"/>
    <property type="match status" value="1"/>
</dbReference>
<evidence type="ECO:0000259" key="1">
    <source>
        <dbReference type="Pfam" id="PF00590"/>
    </source>
</evidence>
<accession>A0A1G9GGZ0</accession>
<dbReference type="InterPro" id="IPR035013">
    <property type="entry name" value="YabN_N"/>
</dbReference>
<dbReference type="EMBL" id="FNFY01000017">
    <property type="protein sequence ID" value="SDK99907.1"/>
    <property type="molecule type" value="Genomic_DNA"/>
</dbReference>
<dbReference type="InterPro" id="IPR004518">
    <property type="entry name" value="MazG-like_dom"/>
</dbReference>
<sequence>MNTINIIGLGSSDIDSMPVGIFKRIKTSENLFLRTEDHPVAGTLKEEGVEWTAFDDVYENNDTFEATYEEICRLLTEAVQSADVDYAVPGHPLFYETTTELLMDRAESGGYRVNIVGGQSFIDAVISAVEVPVNDGFQLLDASTLKLEDLSHKKHTIITQVYDLFSLSDVKVTLLDYYPPEMNVKIVTAAGGSDEMVYETPLHELDHMQITSNLMALFIPETELDTQDARSIHNMMDIFDTLVSEDGCPWDKKQTHKSLEKYLIEEAYEVIEAIERQDDEAIVEELGDILLQVALHSAVGNKDGYFNFLDVLSSMNRKVIRRHPHVFSDAVVEDMEDLDRVWEQAKKNEGKKEKVKYEKEYADKVLKWMKNTIHNQKPLSAQVEEKGDNDEAR</sequence>
<dbReference type="InterPro" id="IPR035996">
    <property type="entry name" value="4pyrrol_Methylase_sf"/>
</dbReference>
<dbReference type="GO" id="GO:0047429">
    <property type="term" value="F:nucleoside triphosphate diphosphatase activity"/>
    <property type="evidence" value="ECO:0007669"/>
    <property type="project" value="TreeGrafter"/>
</dbReference>
<dbReference type="CDD" id="cd11723">
    <property type="entry name" value="YabN_N_like"/>
    <property type="match status" value="1"/>
</dbReference>
<dbReference type="AlphaFoldDB" id="A0A1G9GGZ0"/>
<dbReference type="InterPro" id="IPR011551">
    <property type="entry name" value="NTP_PyrPHydrolase_MazG"/>
</dbReference>
<proteinExistence type="predicted"/>
<dbReference type="Gene3D" id="3.40.1010.10">
    <property type="entry name" value="Cobalt-precorrin-4 Transmethylase, Domain 1"/>
    <property type="match status" value="1"/>
</dbReference>
<dbReference type="InterPro" id="IPR000878">
    <property type="entry name" value="4pyrrol_Mease"/>
</dbReference>
<evidence type="ECO:0000259" key="2">
    <source>
        <dbReference type="Pfam" id="PF03819"/>
    </source>
</evidence>
<feature type="domain" description="NTP pyrophosphohydrolase MazG-like" evidence="2">
    <location>
        <begin position="254"/>
        <end position="327"/>
    </location>
</feature>
<dbReference type="PANTHER" id="PTHR30522">
    <property type="entry name" value="NUCLEOSIDE TRIPHOSPHATE PYROPHOSPHOHYDROLASE"/>
    <property type="match status" value="1"/>
</dbReference>
<dbReference type="GO" id="GO:0046076">
    <property type="term" value="P:dTTP catabolic process"/>
    <property type="evidence" value="ECO:0007669"/>
    <property type="project" value="TreeGrafter"/>
</dbReference>
<dbReference type="STRING" id="576118.SAMN05216216_11737"/>
<dbReference type="Gene3D" id="1.10.287.1080">
    <property type="entry name" value="MazG-like"/>
    <property type="match status" value="1"/>
</dbReference>
<dbReference type="SUPFAM" id="SSF101386">
    <property type="entry name" value="all-alpha NTP pyrophosphatases"/>
    <property type="match status" value="1"/>
</dbReference>
<dbReference type="GO" id="GO:0032259">
    <property type="term" value="P:methylation"/>
    <property type="evidence" value="ECO:0007669"/>
    <property type="project" value="UniProtKB-KW"/>
</dbReference>
<dbReference type="GO" id="GO:0046061">
    <property type="term" value="P:dATP catabolic process"/>
    <property type="evidence" value="ECO:0007669"/>
    <property type="project" value="TreeGrafter"/>
</dbReference>